<dbReference type="EMBL" id="CM026425">
    <property type="protein sequence ID" value="KAG0576567.1"/>
    <property type="molecule type" value="Genomic_DNA"/>
</dbReference>
<gene>
    <name evidence="2" type="ORF">KC19_5G089900</name>
</gene>
<keyword evidence="3" id="KW-1185">Reference proteome</keyword>
<reference evidence="2" key="1">
    <citation type="submission" date="2020-06" db="EMBL/GenBank/DDBJ databases">
        <title>WGS assembly of Ceratodon purpureus strain R40.</title>
        <authorList>
            <person name="Carey S.B."/>
            <person name="Jenkins J."/>
            <person name="Shu S."/>
            <person name="Lovell J.T."/>
            <person name="Sreedasyam A."/>
            <person name="Maumus F."/>
            <person name="Tiley G.P."/>
            <person name="Fernandez-Pozo N."/>
            <person name="Barry K."/>
            <person name="Chen C."/>
            <person name="Wang M."/>
            <person name="Lipzen A."/>
            <person name="Daum C."/>
            <person name="Saski C.A."/>
            <person name="Payton A.C."/>
            <person name="Mcbreen J.C."/>
            <person name="Conrad R.E."/>
            <person name="Kollar L.M."/>
            <person name="Olsson S."/>
            <person name="Huttunen S."/>
            <person name="Landis J.B."/>
            <person name="Wickett N.J."/>
            <person name="Johnson M.G."/>
            <person name="Rensing S.A."/>
            <person name="Grimwood J."/>
            <person name="Schmutz J."/>
            <person name="Mcdaniel S.F."/>
        </authorList>
    </citation>
    <scope>NUCLEOTIDE SEQUENCE</scope>
    <source>
        <strain evidence="2">R40</strain>
    </source>
</reference>
<organism evidence="2 3">
    <name type="scientific">Ceratodon purpureus</name>
    <name type="common">Fire moss</name>
    <name type="synonym">Dicranum purpureum</name>
    <dbReference type="NCBI Taxonomy" id="3225"/>
    <lineage>
        <taxon>Eukaryota</taxon>
        <taxon>Viridiplantae</taxon>
        <taxon>Streptophyta</taxon>
        <taxon>Embryophyta</taxon>
        <taxon>Bryophyta</taxon>
        <taxon>Bryophytina</taxon>
        <taxon>Bryopsida</taxon>
        <taxon>Dicranidae</taxon>
        <taxon>Pseudoditrichales</taxon>
        <taxon>Ditrichaceae</taxon>
        <taxon>Ceratodon</taxon>
    </lineage>
</organism>
<accession>A0A8T0I0M0</accession>
<sequence length="77" mass="8877">MYATTIHIIGTFLLCCPVLSVAAPSRHRHRHRHRLCVTLAMLLLLTQHRTAFLPRVRSSHSLPFFFLSKEILMSPRA</sequence>
<keyword evidence="1" id="KW-1133">Transmembrane helix</keyword>
<proteinExistence type="predicted"/>
<keyword evidence="1" id="KW-0812">Transmembrane</keyword>
<keyword evidence="1" id="KW-0472">Membrane</keyword>
<evidence type="ECO:0000313" key="2">
    <source>
        <dbReference type="EMBL" id="KAG0576567.1"/>
    </source>
</evidence>
<evidence type="ECO:0000256" key="1">
    <source>
        <dbReference type="SAM" id="Phobius"/>
    </source>
</evidence>
<comment type="caution">
    <text evidence="2">The sequence shown here is derived from an EMBL/GenBank/DDBJ whole genome shotgun (WGS) entry which is preliminary data.</text>
</comment>
<feature type="transmembrane region" description="Helical" evidence="1">
    <location>
        <begin position="6"/>
        <end position="23"/>
    </location>
</feature>
<dbReference type="Proteomes" id="UP000822688">
    <property type="component" value="Chromosome 5"/>
</dbReference>
<protein>
    <submittedName>
        <fullName evidence="2">Uncharacterized protein</fullName>
    </submittedName>
</protein>
<evidence type="ECO:0000313" key="3">
    <source>
        <dbReference type="Proteomes" id="UP000822688"/>
    </source>
</evidence>
<name>A0A8T0I0M0_CERPU</name>
<dbReference type="AlphaFoldDB" id="A0A8T0I0M0"/>